<sequence length="132" mass="14774">HVACILVGDLKLVDLAKPHLGPDPQKRWNFTLVAQAGVQWHEISQLQSRPPRFKQCSCFSLPSSWNYRHAPPRLTNFVFLVEMGFLHVGWTGLKHPTSGDLPTTASQSAGITSVSHQVWPICLYSNSIILLF</sequence>
<organism evidence="1 2">
    <name type="scientific">Callithrix jacchus</name>
    <name type="common">White-tufted-ear marmoset</name>
    <name type="synonym">Simia Jacchus</name>
    <dbReference type="NCBI Taxonomy" id="9483"/>
    <lineage>
        <taxon>Eukaryota</taxon>
        <taxon>Metazoa</taxon>
        <taxon>Chordata</taxon>
        <taxon>Craniata</taxon>
        <taxon>Vertebrata</taxon>
        <taxon>Euteleostomi</taxon>
        <taxon>Mammalia</taxon>
        <taxon>Eutheria</taxon>
        <taxon>Euarchontoglires</taxon>
        <taxon>Primates</taxon>
        <taxon>Haplorrhini</taxon>
        <taxon>Platyrrhini</taxon>
        <taxon>Cebidae</taxon>
        <taxon>Callitrichinae</taxon>
        <taxon>Callithrix</taxon>
        <taxon>Callithrix</taxon>
    </lineage>
</organism>
<dbReference type="Ensembl" id="ENSCJAT00000089658.2">
    <property type="protein sequence ID" value="ENSCJAP00000074706.2"/>
    <property type="gene ID" value="ENSCJAG00000064341.2"/>
</dbReference>
<reference evidence="1" key="3">
    <citation type="submission" date="2025-09" db="UniProtKB">
        <authorList>
            <consortium name="Ensembl"/>
        </authorList>
    </citation>
    <scope>IDENTIFICATION</scope>
</reference>
<reference evidence="1" key="1">
    <citation type="submission" date="2009-03" db="EMBL/GenBank/DDBJ databases">
        <authorList>
            <person name="Warren W."/>
            <person name="Ye L."/>
            <person name="Minx P."/>
            <person name="Worley K."/>
            <person name="Gibbs R."/>
            <person name="Wilson R.K."/>
        </authorList>
    </citation>
    <scope>NUCLEOTIDE SEQUENCE [LARGE SCALE GENOMIC DNA]</scope>
</reference>
<dbReference type="PANTHER" id="PTHR46254:SF3">
    <property type="entry name" value="SECRETED PROTEIN"/>
    <property type="match status" value="1"/>
</dbReference>
<dbReference type="OMA" id="MSSSACH"/>
<dbReference type="GeneTree" id="ENSGT00940000170471"/>
<reference evidence="1" key="2">
    <citation type="submission" date="2025-08" db="UniProtKB">
        <authorList>
            <consortium name="Ensembl"/>
        </authorList>
    </citation>
    <scope>IDENTIFICATION</scope>
</reference>
<evidence type="ECO:0000313" key="1">
    <source>
        <dbReference type="Ensembl" id="ENSCJAP00000074706.2"/>
    </source>
</evidence>
<dbReference type="InParanoid" id="A0A5F4WAJ0"/>
<dbReference type="PRINTS" id="PR02045">
    <property type="entry name" value="F138DOMAIN"/>
</dbReference>
<dbReference type="PANTHER" id="PTHR46254">
    <property type="entry name" value="PROTEIN GVQW1-RELATED"/>
    <property type="match status" value="1"/>
</dbReference>
<accession>A0A5F4WAJ0</accession>
<protein>
    <submittedName>
        <fullName evidence="1">Uncharacterized protein</fullName>
    </submittedName>
</protein>
<evidence type="ECO:0000313" key="2">
    <source>
        <dbReference type="Proteomes" id="UP000008225"/>
    </source>
</evidence>
<keyword evidence="2" id="KW-1185">Reference proteome</keyword>
<dbReference type="Proteomes" id="UP000008225">
    <property type="component" value="Chromosome 3"/>
</dbReference>
<proteinExistence type="predicted"/>
<dbReference type="AlphaFoldDB" id="A0A5F4WAJ0"/>
<name>A0A5F4WAJ0_CALJA</name>